<evidence type="ECO:0000313" key="3">
    <source>
        <dbReference type="Proteomes" id="UP000076837"/>
    </source>
</evidence>
<dbReference type="EMBL" id="JYNV01000042">
    <property type="protein sequence ID" value="KZM27928.1"/>
    <property type="molecule type" value="Genomic_DNA"/>
</dbReference>
<evidence type="ECO:0000313" key="2">
    <source>
        <dbReference type="EMBL" id="KZM27928.1"/>
    </source>
</evidence>
<dbReference type="AlphaFoldDB" id="A0A163LMI4"/>
<feature type="region of interest" description="Disordered" evidence="1">
    <location>
        <begin position="284"/>
        <end position="305"/>
    </location>
</feature>
<dbReference type="Proteomes" id="UP000076837">
    <property type="component" value="Unassembled WGS sequence"/>
</dbReference>
<proteinExistence type="predicted"/>
<protein>
    <submittedName>
        <fullName evidence="2">Uncharacterized protein</fullName>
    </submittedName>
</protein>
<comment type="caution">
    <text evidence="2">The sequence shown here is derived from an EMBL/GenBank/DDBJ whole genome shotgun (WGS) entry which is preliminary data.</text>
</comment>
<sequence length="305" mass="33914">MVLHGLLPKPLPADMLMVGQLLTHPLHPERESFYSNKAHEEVDDLNDYHIQLRYKDLYSIDQEGRFLTNYGAKFELGRIYRQPNLLTVKAEQMIQRTSQDPTAAFQAVCDDPEARTWICDIVKAGKPLYIILGITELKNAVFKRAKLQDSGASNRLSELPIEKGAKVPKSLQRTASSDSGLGGIGSEPQISGVFGMDVRRVTARITTPEEPHSLSDLNHRWYYYDFPGSESKEQLMIGLGEQLKANELRLMLDLSEDDVQGSLEAISQLSLDALSTAASPMLCPSSPALRGRSPSPNPSLLRSQH</sequence>
<dbReference type="OrthoDB" id="2408430at2759"/>
<accession>A0A163LMI4</accession>
<feature type="compositionally biased region" description="Low complexity" evidence="1">
    <location>
        <begin position="289"/>
        <end position="305"/>
    </location>
</feature>
<gene>
    <name evidence="2" type="ORF">ST47_g929</name>
</gene>
<organism evidence="2 3">
    <name type="scientific">Didymella rabiei</name>
    <name type="common">Chickpea ascochyta blight fungus</name>
    <name type="synonym">Mycosphaerella rabiei</name>
    <dbReference type="NCBI Taxonomy" id="5454"/>
    <lineage>
        <taxon>Eukaryota</taxon>
        <taxon>Fungi</taxon>
        <taxon>Dikarya</taxon>
        <taxon>Ascomycota</taxon>
        <taxon>Pezizomycotina</taxon>
        <taxon>Dothideomycetes</taxon>
        <taxon>Pleosporomycetidae</taxon>
        <taxon>Pleosporales</taxon>
        <taxon>Pleosporineae</taxon>
        <taxon>Didymellaceae</taxon>
        <taxon>Ascochyta</taxon>
    </lineage>
</organism>
<reference evidence="2 3" key="1">
    <citation type="journal article" date="2016" name="Sci. Rep.">
        <title>Draft genome sequencing and secretome analysis of fungal phytopathogen Ascochyta rabiei provides insight into the necrotrophic effector repertoire.</title>
        <authorList>
            <person name="Verma S."/>
            <person name="Gazara R.K."/>
            <person name="Nizam S."/>
            <person name="Parween S."/>
            <person name="Chattopadhyay D."/>
            <person name="Verma P.K."/>
        </authorList>
    </citation>
    <scope>NUCLEOTIDE SEQUENCE [LARGE SCALE GENOMIC DNA]</scope>
    <source>
        <strain evidence="2 3">ArDII</strain>
    </source>
</reference>
<keyword evidence="3" id="KW-1185">Reference proteome</keyword>
<name>A0A163LMI4_DIDRA</name>
<evidence type="ECO:0000256" key="1">
    <source>
        <dbReference type="SAM" id="MobiDB-lite"/>
    </source>
</evidence>